<proteinExistence type="inferred from homology"/>
<comment type="caution">
    <text evidence="10">The sequence shown here is derived from an EMBL/GenBank/DDBJ whole genome shotgun (WGS) entry which is preliminary data.</text>
</comment>
<feature type="modified residue" description="N6-(pyridoxal phosphate)lysine" evidence="8">
    <location>
        <position position="46"/>
    </location>
</feature>
<protein>
    <recommendedName>
        <fullName evidence="6">ornithine decarboxylase</fullName>
        <ecNumber evidence="6">4.1.1.17</ecNumber>
    </recommendedName>
</protein>
<evidence type="ECO:0000256" key="1">
    <source>
        <dbReference type="ARBA" id="ARBA00001933"/>
    </source>
</evidence>
<evidence type="ECO:0000313" key="10">
    <source>
        <dbReference type="EMBL" id="PIS13317.1"/>
    </source>
</evidence>
<dbReference type="InterPro" id="IPR000183">
    <property type="entry name" value="Orn/DAP/Arg_de-COase"/>
</dbReference>
<organism evidence="10 11">
    <name type="scientific">Candidatus Tagabacteria bacterium CG09_land_8_20_14_0_10_41_14</name>
    <dbReference type="NCBI Taxonomy" id="1975021"/>
    <lineage>
        <taxon>Bacteria</taxon>
        <taxon>Candidatus Tagaibacteriota</taxon>
    </lineage>
</organism>
<dbReference type="Gene3D" id="3.20.20.10">
    <property type="entry name" value="Alanine racemase"/>
    <property type="match status" value="1"/>
</dbReference>
<evidence type="ECO:0000256" key="6">
    <source>
        <dbReference type="ARBA" id="ARBA00034138"/>
    </source>
</evidence>
<dbReference type="InterPro" id="IPR022657">
    <property type="entry name" value="De-COase2_CS"/>
</dbReference>
<dbReference type="PRINTS" id="PR01179">
    <property type="entry name" value="ODADCRBXLASE"/>
</dbReference>
<dbReference type="PROSITE" id="PS00878">
    <property type="entry name" value="ODR_DC_2_1"/>
    <property type="match status" value="1"/>
</dbReference>
<dbReference type="Proteomes" id="UP000230353">
    <property type="component" value="Unassembled WGS sequence"/>
</dbReference>
<dbReference type="GO" id="GO:0004586">
    <property type="term" value="F:ornithine decarboxylase activity"/>
    <property type="evidence" value="ECO:0007669"/>
    <property type="project" value="UniProtKB-EC"/>
</dbReference>
<keyword evidence="3 8" id="KW-0663">Pyridoxal phosphate</keyword>
<dbReference type="Gene3D" id="2.40.37.10">
    <property type="entry name" value="Lyase, Ornithine Decarboxylase, Chain A, domain 1"/>
    <property type="match status" value="1"/>
</dbReference>
<dbReference type="InterPro" id="IPR029066">
    <property type="entry name" value="PLP-binding_barrel"/>
</dbReference>
<dbReference type="AlphaFoldDB" id="A0A2H0WL00"/>
<sequence>MNKIAFKKLAQKNGTPLLIIDHKKIRENYREFKKRLPKVQVYYAIKANPEPEIIKTLYNEGSSFDVASISELRLVLDTLTPLLQRDSISLPDFIWKKIIYANPVKSSDSLPELDIYKPLLTYDSLEEMKKIKFNCPNAGLLLRIKISDNGSLVRFSNKFGIEPEKAAELIEETIKSGLIVEGISFHVGSQCNNFENYIKALESIARIFREVELRGYKIGEEGTRGDPIKQIDIGGGFPVRYNGDEKLFSELARMLNKRFDKLFSEENVDILAEPGRFLVANAGTLITKVILAKHSTKISCYHIDDGIYHTFSAVMYDHFKPKLQAIKDGEKTECYVFGPTCDGLDELSKNEYIYNTSKILLPKLDEGDLIYQENIGAYSNASSTNFNGMPPAKITHINVKT</sequence>
<dbReference type="PANTHER" id="PTHR11482">
    <property type="entry name" value="ARGININE/DIAMINOPIMELATE/ORNITHINE DECARBOXYLASE"/>
    <property type="match status" value="1"/>
</dbReference>
<evidence type="ECO:0000259" key="9">
    <source>
        <dbReference type="Pfam" id="PF02784"/>
    </source>
</evidence>
<keyword evidence="4" id="KW-0456">Lyase</keyword>
<comment type="pathway">
    <text evidence="5">Amine and polyamine biosynthesis; putrescine biosynthesis via L-ornithine pathway; putrescine from L-ornithine: step 1/1.</text>
</comment>
<evidence type="ECO:0000256" key="5">
    <source>
        <dbReference type="ARBA" id="ARBA00034115"/>
    </source>
</evidence>
<comment type="cofactor">
    <cofactor evidence="1 8">
        <name>pyridoxal 5'-phosphate</name>
        <dbReference type="ChEBI" id="CHEBI:597326"/>
    </cofactor>
</comment>
<dbReference type="InterPro" id="IPR022653">
    <property type="entry name" value="De-COase2_pyr-phos_BS"/>
</dbReference>
<dbReference type="CDD" id="cd00622">
    <property type="entry name" value="PLPDE_III_ODC"/>
    <property type="match status" value="1"/>
</dbReference>
<feature type="active site" description="Proton donor" evidence="8">
    <location>
        <position position="341"/>
    </location>
</feature>
<dbReference type="SUPFAM" id="SSF50621">
    <property type="entry name" value="Alanine racemase C-terminal domain-like"/>
    <property type="match status" value="1"/>
</dbReference>
<dbReference type="GO" id="GO:0033387">
    <property type="term" value="P:putrescine biosynthetic process from arginine, via ornithine"/>
    <property type="evidence" value="ECO:0007669"/>
    <property type="project" value="TreeGrafter"/>
</dbReference>
<evidence type="ECO:0000313" key="11">
    <source>
        <dbReference type="Proteomes" id="UP000230353"/>
    </source>
</evidence>
<evidence type="ECO:0000256" key="8">
    <source>
        <dbReference type="PIRSR" id="PIRSR600183-50"/>
    </source>
</evidence>
<dbReference type="PANTHER" id="PTHR11482:SF6">
    <property type="entry name" value="ORNITHINE DECARBOXYLASE 1-RELATED"/>
    <property type="match status" value="1"/>
</dbReference>
<comment type="similarity">
    <text evidence="2">Belongs to the Orn/Lys/Arg decarboxylase class-II family.</text>
</comment>
<dbReference type="SUPFAM" id="SSF51419">
    <property type="entry name" value="PLP-binding barrel"/>
    <property type="match status" value="1"/>
</dbReference>
<dbReference type="PRINTS" id="PR01182">
    <property type="entry name" value="ORNDCRBXLASE"/>
</dbReference>
<evidence type="ECO:0000256" key="2">
    <source>
        <dbReference type="ARBA" id="ARBA00008872"/>
    </source>
</evidence>
<dbReference type="EC" id="4.1.1.17" evidence="6"/>
<feature type="domain" description="Orn/DAP/Arg decarboxylase 2 N-terminal" evidence="9">
    <location>
        <begin position="23"/>
        <end position="280"/>
    </location>
</feature>
<gene>
    <name evidence="10" type="ORF">COT67_02425</name>
</gene>
<evidence type="ECO:0000256" key="3">
    <source>
        <dbReference type="ARBA" id="ARBA00022898"/>
    </source>
</evidence>
<dbReference type="Pfam" id="PF02784">
    <property type="entry name" value="Orn_Arg_deC_N"/>
    <property type="match status" value="1"/>
</dbReference>
<dbReference type="InterPro" id="IPR009006">
    <property type="entry name" value="Ala_racemase/Decarboxylase_C"/>
</dbReference>
<evidence type="ECO:0000256" key="7">
    <source>
        <dbReference type="ARBA" id="ARBA00049127"/>
    </source>
</evidence>
<evidence type="ECO:0000256" key="4">
    <source>
        <dbReference type="ARBA" id="ARBA00023239"/>
    </source>
</evidence>
<dbReference type="GO" id="GO:0005737">
    <property type="term" value="C:cytoplasm"/>
    <property type="evidence" value="ECO:0007669"/>
    <property type="project" value="TreeGrafter"/>
</dbReference>
<dbReference type="InterPro" id="IPR002433">
    <property type="entry name" value="Orn_de-COase"/>
</dbReference>
<accession>A0A2H0WL00</accession>
<dbReference type="PROSITE" id="PS00879">
    <property type="entry name" value="ODR_DC_2_2"/>
    <property type="match status" value="1"/>
</dbReference>
<dbReference type="EMBL" id="PEZL01000034">
    <property type="protein sequence ID" value="PIS13317.1"/>
    <property type="molecule type" value="Genomic_DNA"/>
</dbReference>
<dbReference type="InterPro" id="IPR022644">
    <property type="entry name" value="De-COase2_N"/>
</dbReference>
<comment type="catalytic activity">
    <reaction evidence="7">
        <text>L-ornithine + H(+) = putrescine + CO2</text>
        <dbReference type="Rhea" id="RHEA:22964"/>
        <dbReference type="ChEBI" id="CHEBI:15378"/>
        <dbReference type="ChEBI" id="CHEBI:16526"/>
        <dbReference type="ChEBI" id="CHEBI:46911"/>
        <dbReference type="ChEBI" id="CHEBI:326268"/>
        <dbReference type="EC" id="4.1.1.17"/>
    </reaction>
</comment>
<reference evidence="11" key="1">
    <citation type="submission" date="2017-09" db="EMBL/GenBank/DDBJ databases">
        <title>Depth-based differentiation of microbial function through sediment-hosted aquifers and enrichment of novel symbionts in the deep terrestrial subsurface.</title>
        <authorList>
            <person name="Probst A.J."/>
            <person name="Ladd B."/>
            <person name="Jarett J.K."/>
            <person name="Geller-Mcgrath D.E."/>
            <person name="Sieber C.M.K."/>
            <person name="Emerson J.B."/>
            <person name="Anantharaman K."/>
            <person name="Thomas B.C."/>
            <person name="Malmstrom R."/>
            <person name="Stieglmeier M."/>
            <person name="Klingl A."/>
            <person name="Woyke T."/>
            <person name="Ryan C.M."/>
            <person name="Banfield J.F."/>
        </authorList>
    </citation>
    <scope>NUCLEOTIDE SEQUENCE [LARGE SCALE GENOMIC DNA]</scope>
</reference>
<dbReference type="FunFam" id="3.20.20.10:FF:000008">
    <property type="entry name" value="Ornithine decarboxylase"/>
    <property type="match status" value="1"/>
</dbReference>
<name>A0A2H0WL00_9BACT</name>